<proteinExistence type="inferred from homology"/>
<dbReference type="PANTHER" id="PTHR11552">
    <property type="entry name" value="GLUCOSE-METHANOL-CHOLINE GMC OXIDOREDUCTASE"/>
    <property type="match status" value="1"/>
</dbReference>
<comment type="caution">
    <text evidence="5">The sequence shown here is derived from an EMBL/GenBank/DDBJ whole genome shotgun (WGS) entry which is preliminary data.</text>
</comment>
<sequence>MGETFDFILVGAGGSGAVLASRLAHTAAAPGILLVEAGPANEDAANLSGAERFNVAFAPDSPLNWGYKTTPQKHASNLEIDYSRGRGLGGSTAINFCAWTVGPRDDYDEWADMVGDDRFGWRNVRRVLKRIENLRPKIPAQDLRKHLHPEIANHSASGNVDLSYMEEWLPSAEDNWVAAEQCGHRLNPDVNSGDPIGFGIASVCIADGVRATSASAYLSRPPSNLKILTGAPVARIFFDQKRAIGIEIVGGVKFQARNEVIISGGALNTPQILMLSGVGPASELKKHNIPLVYDAPMVGHNLQDHCFSSTGIVLRNDS</sequence>
<dbReference type="EMBL" id="MCFA01000267">
    <property type="protein sequence ID" value="ORX95916.1"/>
    <property type="molecule type" value="Genomic_DNA"/>
</dbReference>
<evidence type="ECO:0000313" key="5">
    <source>
        <dbReference type="EMBL" id="ORX95916.1"/>
    </source>
</evidence>
<evidence type="ECO:0000256" key="2">
    <source>
        <dbReference type="RuleBase" id="RU003968"/>
    </source>
</evidence>
<dbReference type="STRING" id="1231657.A0A1Y1YDX5"/>
<dbReference type="SUPFAM" id="SSF51905">
    <property type="entry name" value="FAD/NAD(P)-binding domain"/>
    <property type="match status" value="1"/>
</dbReference>
<dbReference type="OrthoDB" id="269227at2759"/>
<organism evidence="5 6">
    <name type="scientific">Clohesyomyces aquaticus</name>
    <dbReference type="NCBI Taxonomy" id="1231657"/>
    <lineage>
        <taxon>Eukaryota</taxon>
        <taxon>Fungi</taxon>
        <taxon>Dikarya</taxon>
        <taxon>Ascomycota</taxon>
        <taxon>Pezizomycotina</taxon>
        <taxon>Dothideomycetes</taxon>
        <taxon>Pleosporomycetidae</taxon>
        <taxon>Pleosporales</taxon>
        <taxon>Lindgomycetaceae</taxon>
        <taxon>Clohesyomyces</taxon>
    </lineage>
</organism>
<dbReference type="Gene3D" id="3.50.50.60">
    <property type="entry name" value="FAD/NAD(P)-binding domain"/>
    <property type="match status" value="1"/>
</dbReference>
<dbReference type="PROSITE" id="PS00623">
    <property type="entry name" value="GMC_OXRED_1"/>
    <property type="match status" value="1"/>
</dbReference>
<dbReference type="Proteomes" id="UP000193144">
    <property type="component" value="Unassembled WGS sequence"/>
</dbReference>
<evidence type="ECO:0000259" key="3">
    <source>
        <dbReference type="PROSITE" id="PS00623"/>
    </source>
</evidence>
<dbReference type="GO" id="GO:0050660">
    <property type="term" value="F:flavin adenine dinucleotide binding"/>
    <property type="evidence" value="ECO:0007669"/>
    <property type="project" value="InterPro"/>
</dbReference>
<dbReference type="AlphaFoldDB" id="A0A1Y1YDX5"/>
<reference evidence="5 6" key="1">
    <citation type="submission" date="2016-07" db="EMBL/GenBank/DDBJ databases">
        <title>Pervasive Adenine N6-methylation of Active Genes in Fungi.</title>
        <authorList>
            <consortium name="DOE Joint Genome Institute"/>
            <person name="Mondo S.J."/>
            <person name="Dannebaum R.O."/>
            <person name="Kuo R.C."/>
            <person name="Labutti K."/>
            <person name="Haridas S."/>
            <person name="Kuo A."/>
            <person name="Salamov A."/>
            <person name="Ahrendt S.R."/>
            <person name="Lipzen A."/>
            <person name="Sullivan W."/>
            <person name="Andreopoulos W.B."/>
            <person name="Clum A."/>
            <person name="Lindquist E."/>
            <person name="Daum C."/>
            <person name="Ramamoorthy G.K."/>
            <person name="Gryganskyi A."/>
            <person name="Culley D."/>
            <person name="Magnuson J.K."/>
            <person name="James T.Y."/>
            <person name="O'Malley M.A."/>
            <person name="Stajich J.E."/>
            <person name="Spatafora J.W."/>
            <person name="Visel A."/>
            <person name="Grigoriev I.V."/>
        </authorList>
    </citation>
    <scope>NUCLEOTIDE SEQUENCE [LARGE SCALE GENOMIC DNA]</scope>
    <source>
        <strain evidence="5 6">CBS 115471</strain>
    </source>
</reference>
<evidence type="ECO:0000313" key="6">
    <source>
        <dbReference type="Proteomes" id="UP000193144"/>
    </source>
</evidence>
<dbReference type="InterPro" id="IPR036188">
    <property type="entry name" value="FAD/NAD-bd_sf"/>
</dbReference>
<evidence type="ECO:0000256" key="1">
    <source>
        <dbReference type="ARBA" id="ARBA00010790"/>
    </source>
</evidence>
<dbReference type="PROSITE" id="PS00624">
    <property type="entry name" value="GMC_OXRED_2"/>
    <property type="match status" value="1"/>
</dbReference>
<comment type="similarity">
    <text evidence="1 2">Belongs to the GMC oxidoreductase family.</text>
</comment>
<evidence type="ECO:0000259" key="4">
    <source>
        <dbReference type="PROSITE" id="PS00624"/>
    </source>
</evidence>
<keyword evidence="2" id="KW-0285">Flavoprotein</keyword>
<dbReference type="Gene3D" id="3.30.560.10">
    <property type="entry name" value="Glucose Oxidase, domain 3"/>
    <property type="match status" value="1"/>
</dbReference>
<dbReference type="InterPro" id="IPR000172">
    <property type="entry name" value="GMC_OxRdtase_N"/>
</dbReference>
<keyword evidence="2" id="KW-0274">FAD</keyword>
<keyword evidence="6" id="KW-1185">Reference proteome</keyword>
<protein>
    <submittedName>
        <fullName evidence="5">Glucose-methanol-choline oxidoreductase</fullName>
    </submittedName>
</protein>
<feature type="domain" description="Glucose-methanol-choline oxidoreductase N-terminal" evidence="3">
    <location>
        <begin position="85"/>
        <end position="108"/>
    </location>
</feature>
<accession>A0A1Y1YDX5</accession>
<dbReference type="InterPro" id="IPR012132">
    <property type="entry name" value="GMC_OxRdtase"/>
</dbReference>
<feature type="domain" description="Glucose-methanol-choline oxidoreductase N-terminal" evidence="4">
    <location>
        <begin position="265"/>
        <end position="279"/>
    </location>
</feature>
<name>A0A1Y1YDX5_9PLEO</name>
<dbReference type="GO" id="GO:0016614">
    <property type="term" value="F:oxidoreductase activity, acting on CH-OH group of donors"/>
    <property type="evidence" value="ECO:0007669"/>
    <property type="project" value="InterPro"/>
</dbReference>
<dbReference type="Pfam" id="PF00732">
    <property type="entry name" value="GMC_oxred_N"/>
    <property type="match status" value="1"/>
</dbReference>
<dbReference type="PANTHER" id="PTHR11552:SF134">
    <property type="entry name" value="GLUCOSE-METHANOL-CHOLINE OXIDOREDUCTASE N-TERMINAL DOMAIN-CONTAINING PROTEIN"/>
    <property type="match status" value="1"/>
</dbReference>
<gene>
    <name evidence="5" type="ORF">BCR34DRAFT_498116</name>
</gene>
<feature type="non-terminal residue" evidence="5">
    <location>
        <position position="318"/>
    </location>
</feature>